<name>A0A7J7IF11_9RHOD</name>
<dbReference type="Pfam" id="PF11264">
    <property type="entry name" value="ThylakoidFormat"/>
    <property type="match status" value="1"/>
</dbReference>
<feature type="compositionally biased region" description="Basic and acidic residues" evidence="2">
    <location>
        <begin position="307"/>
        <end position="317"/>
    </location>
</feature>
<dbReference type="GO" id="GO:0010207">
    <property type="term" value="P:photosystem II assembly"/>
    <property type="evidence" value="ECO:0007669"/>
    <property type="project" value="InterPro"/>
</dbReference>
<evidence type="ECO:0000313" key="4">
    <source>
        <dbReference type="Proteomes" id="UP000530660"/>
    </source>
</evidence>
<keyword evidence="1" id="KW-0175">Coiled coil</keyword>
<feature type="region of interest" description="Disordered" evidence="2">
    <location>
        <begin position="307"/>
        <end position="327"/>
    </location>
</feature>
<organism evidence="3 4">
    <name type="scientific">Cyanidiococcus yangmingshanensis</name>
    <dbReference type="NCBI Taxonomy" id="2690220"/>
    <lineage>
        <taxon>Eukaryota</taxon>
        <taxon>Rhodophyta</taxon>
        <taxon>Bangiophyceae</taxon>
        <taxon>Cyanidiales</taxon>
        <taxon>Cyanidiaceae</taxon>
        <taxon>Cyanidiococcus</taxon>
    </lineage>
</organism>
<evidence type="ECO:0000256" key="2">
    <source>
        <dbReference type="SAM" id="MobiDB-lite"/>
    </source>
</evidence>
<comment type="caution">
    <text evidence="3">The sequence shown here is derived from an EMBL/GenBank/DDBJ whole genome shotgun (WGS) entry which is preliminary data.</text>
</comment>
<gene>
    <name evidence="3" type="primary">THF1</name>
    <name evidence="3" type="ORF">F1559_001650</name>
</gene>
<dbReference type="PANTHER" id="PTHR34793:SF1">
    <property type="entry name" value="PROTEIN THYLAKOID FORMATION 1, CHLOROPLASTIC"/>
    <property type="match status" value="1"/>
</dbReference>
<dbReference type="PANTHER" id="PTHR34793">
    <property type="entry name" value="PROTEIN THYLAKOID FORMATION 1, CHLOROPLASTIC"/>
    <property type="match status" value="1"/>
</dbReference>
<dbReference type="AlphaFoldDB" id="A0A7J7IF11"/>
<dbReference type="EMBL" id="VWRR01000013">
    <property type="protein sequence ID" value="KAF6001692.1"/>
    <property type="molecule type" value="Genomic_DNA"/>
</dbReference>
<accession>A0A7J7IF11</accession>
<dbReference type="InterPro" id="IPR017499">
    <property type="entry name" value="Thf1"/>
</dbReference>
<dbReference type="Proteomes" id="UP000530660">
    <property type="component" value="Unassembled WGS sequence"/>
</dbReference>
<sequence>MNLIGFSSALSCGSGRLQGRSRSFAQPARASSIRRVLRVYCVSSNEVPRFADLENLRKEVEALGLMKDPANTEFAKKFAPYRGKPVRTVSETVARFYKSLRRPIVFYYQQAVDELLTTTHLALVCGMFRYDVVFSLGFVSAYRDFFRSYPRPDEREGLFRCICEALDLDVGQVTKEADDALAYAQSKTEAQLFEEIQRDAVPNDPNTPPVIAALRACRQANGEYYYTRLFGLGLMKIMISCGVEIDLEATKRWANLLNIPYARLDQDIGTYQMSMEKLAQAEVMFKELEARERARIADELARKAQEAEEELRKREEAAAAQNQSNNG</sequence>
<evidence type="ECO:0000256" key="1">
    <source>
        <dbReference type="ARBA" id="ARBA00023054"/>
    </source>
</evidence>
<keyword evidence="4" id="KW-1185">Reference proteome</keyword>
<reference evidence="3 4" key="1">
    <citation type="journal article" date="2020" name="J. Phycol.">
        <title>Comparative genome analysis reveals Cyanidiococcus gen. nov., a new extremophilic red algal genus sister to Cyanidioschyzon (Cyanidioschyzonaceae, Rhodophyta).</title>
        <authorList>
            <person name="Liu S.-L."/>
            <person name="Chiang Y.-R."/>
            <person name="Yoon H.S."/>
            <person name="Fu H.-Y."/>
        </authorList>
    </citation>
    <scope>NUCLEOTIDE SEQUENCE [LARGE SCALE GENOMIC DNA]</scope>
    <source>
        <strain evidence="3 4">THAL066</strain>
    </source>
</reference>
<protein>
    <submittedName>
        <fullName evidence="3">Protein THYLAKOID FORMATION1</fullName>
    </submittedName>
</protein>
<evidence type="ECO:0000313" key="3">
    <source>
        <dbReference type="EMBL" id="KAF6001692.1"/>
    </source>
</evidence>
<dbReference type="OrthoDB" id="4812at2759"/>
<proteinExistence type="predicted"/>